<keyword evidence="2" id="KW-0812">Transmembrane</keyword>
<feature type="compositionally biased region" description="Basic and acidic residues" evidence="1">
    <location>
        <begin position="278"/>
        <end position="290"/>
    </location>
</feature>
<sequence>MLGAPRLLSSRTGVSCFLFRFLARHMSMDLVSKGSNGTLAILLGPIFARIGLSSEFGGQCPPRKRYRDISWLLFTEGPPTNNHMSPTSPSYSAQTATHSPHVETRHFLVSSELPGPEEGSPGNYNVPLLAVAGIVVLWLFIFVLVVWNYSDYAKPALHDASGTDVDPTADLDEWLIRPLFDDDDNSTEEEVARGMTNGDAEDLEGRKSVMPGACNNDQKFWANLNATQVPTIASNPPHESTPYETKSGTQEHVPSTVPKENDSELLGPGTPCRPSTQPREKYEPVAKDENGAEGTPDNGHVGKSTSIFALETPSPSDPLSPLTQPHTDGSSSGSQIDDGSGCAPPNKRYEHTSVLGRQTPLLDATVSPLRRARLSDDHETIGGDTFWADQVDARLSGRQDIYQAPRRSKHRCSSCDPFWYQGGQEDYANNWRERHPLDAGKASPIFDEAGEAEYLGTHTEEGSIRERRYLTPPLKFDSPDAEWPDLSSNRANISADPLQERYVVPQKRAHMMRDHAWSAGCLCIPNPPVDEWWDSMTLLFQPVPGLEPIREIVKK</sequence>
<feature type="compositionally biased region" description="Polar residues" evidence="1">
    <location>
        <begin position="229"/>
        <end position="253"/>
    </location>
</feature>
<evidence type="ECO:0000256" key="1">
    <source>
        <dbReference type="SAM" id="MobiDB-lite"/>
    </source>
</evidence>
<feature type="region of interest" description="Disordered" evidence="1">
    <location>
        <begin position="229"/>
        <end position="353"/>
    </location>
</feature>
<organism evidence="3 4">
    <name type="scientific">Paxillus rubicundulus Ve08.2h10</name>
    <dbReference type="NCBI Taxonomy" id="930991"/>
    <lineage>
        <taxon>Eukaryota</taxon>
        <taxon>Fungi</taxon>
        <taxon>Dikarya</taxon>
        <taxon>Basidiomycota</taxon>
        <taxon>Agaricomycotina</taxon>
        <taxon>Agaricomycetes</taxon>
        <taxon>Agaricomycetidae</taxon>
        <taxon>Boletales</taxon>
        <taxon>Paxilineae</taxon>
        <taxon>Paxillaceae</taxon>
        <taxon>Paxillus</taxon>
    </lineage>
</organism>
<keyword evidence="2" id="KW-1133">Transmembrane helix</keyword>
<dbReference type="EMBL" id="KN826664">
    <property type="protein sequence ID" value="KIK78230.1"/>
    <property type="molecule type" value="Genomic_DNA"/>
</dbReference>
<proteinExistence type="predicted"/>
<keyword evidence="4" id="KW-1185">Reference proteome</keyword>
<reference evidence="3 4" key="1">
    <citation type="submission" date="2014-04" db="EMBL/GenBank/DDBJ databases">
        <authorList>
            <consortium name="DOE Joint Genome Institute"/>
            <person name="Kuo A."/>
            <person name="Kohler A."/>
            <person name="Jargeat P."/>
            <person name="Nagy L.G."/>
            <person name="Floudas D."/>
            <person name="Copeland A."/>
            <person name="Barry K.W."/>
            <person name="Cichocki N."/>
            <person name="Veneault-Fourrey C."/>
            <person name="LaButti K."/>
            <person name="Lindquist E.A."/>
            <person name="Lipzen A."/>
            <person name="Lundell T."/>
            <person name="Morin E."/>
            <person name="Murat C."/>
            <person name="Sun H."/>
            <person name="Tunlid A."/>
            <person name="Henrissat B."/>
            <person name="Grigoriev I.V."/>
            <person name="Hibbett D.S."/>
            <person name="Martin F."/>
            <person name="Nordberg H.P."/>
            <person name="Cantor M.N."/>
            <person name="Hua S.X."/>
        </authorList>
    </citation>
    <scope>NUCLEOTIDE SEQUENCE [LARGE SCALE GENOMIC DNA]</scope>
    <source>
        <strain evidence="3 4">Ve08.2h10</strain>
    </source>
</reference>
<dbReference type="HOGENOM" id="CLU_020174_0_0_1"/>
<dbReference type="Proteomes" id="UP000054538">
    <property type="component" value="Unassembled WGS sequence"/>
</dbReference>
<feature type="region of interest" description="Disordered" evidence="1">
    <location>
        <begin position="183"/>
        <end position="204"/>
    </location>
</feature>
<dbReference type="OrthoDB" id="2662354at2759"/>
<dbReference type="AlphaFoldDB" id="A0A0D0DJB0"/>
<keyword evidence="2" id="KW-0472">Membrane</keyword>
<reference evidence="4" key="2">
    <citation type="submission" date="2015-01" db="EMBL/GenBank/DDBJ databases">
        <title>Evolutionary Origins and Diversification of the Mycorrhizal Mutualists.</title>
        <authorList>
            <consortium name="DOE Joint Genome Institute"/>
            <consortium name="Mycorrhizal Genomics Consortium"/>
            <person name="Kohler A."/>
            <person name="Kuo A."/>
            <person name="Nagy L.G."/>
            <person name="Floudas D."/>
            <person name="Copeland A."/>
            <person name="Barry K.W."/>
            <person name="Cichocki N."/>
            <person name="Veneault-Fourrey C."/>
            <person name="LaButti K."/>
            <person name="Lindquist E.A."/>
            <person name="Lipzen A."/>
            <person name="Lundell T."/>
            <person name="Morin E."/>
            <person name="Murat C."/>
            <person name="Riley R."/>
            <person name="Ohm R."/>
            <person name="Sun H."/>
            <person name="Tunlid A."/>
            <person name="Henrissat B."/>
            <person name="Grigoriev I.V."/>
            <person name="Hibbett D.S."/>
            <person name="Martin F."/>
        </authorList>
    </citation>
    <scope>NUCLEOTIDE SEQUENCE [LARGE SCALE GENOMIC DNA]</scope>
    <source>
        <strain evidence="4">Ve08.2h10</strain>
    </source>
</reference>
<feature type="compositionally biased region" description="Low complexity" evidence="1">
    <location>
        <begin position="310"/>
        <end position="341"/>
    </location>
</feature>
<dbReference type="InParanoid" id="A0A0D0DJB0"/>
<name>A0A0D0DJB0_9AGAM</name>
<accession>A0A0D0DJB0</accession>
<gene>
    <name evidence="3" type="ORF">PAXRUDRAFT_36676</name>
</gene>
<feature type="transmembrane region" description="Helical" evidence="2">
    <location>
        <begin position="128"/>
        <end position="149"/>
    </location>
</feature>
<evidence type="ECO:0000313" key="3">
    <source>
        <dbReference type="EMBL" id="KIK78230.1"/>
    </source>
</evidence>
<protein>
    <submittedName>
        <fullName evidence="3">Uncharacterized protein</fullName>
    </submittedName>
</protein>
<evidence type="ECO:0000313" key="4">
    <source>
        <dbReference type="Proteomes" id="UP000054538"/>
    </source>
</evidence>
<evidence type="ECO:0000256" key="2">
    <source>
        <dbReference type="SAM" id="Phobius"/>
    </source>
</evidence>